<dbReference type="Gene3D" id="3.40.50.10320">
    <property type="entry name" value="LmbE-like"/>
    <property type="match status" value="1"/>
</dbReference>
<dbReference type="AlphaFoldDB" id="A0A1T2DC57"/>
<dbReference type="Pfam" id="PF02585">
    <property type="entry name" value="PIG-L"/>
    <property type="match status" value="1"/>
</dbReference>
<reference evidence="1 2" key="1">
    <citation type="submission" date="2016-11" db="EMBL/GenBank/DDBJ databases">
        <title>Mixed transmission modes and dynamic genome evolution in an obligate animal-bacterial symbiosis.</title>
        <authorList>
            <person name="Russell S.L."/>
            <person name="Corbett-Detig R.B."/>
            <person name="Cavanaugh C.M."/>
        </authorList>
    </citation>
    <scope>NUCLEOTIDE SEQUENCE [LARGE SCALE GENOMIC DNA]</scope>
    <source>
        <strain evidence="1">MA-KB16</strain>
    </source>
</reference>
<dbReference type="GeneID" id="86991889"/>
<proteinExistence type="predicted"/>
<dbReference type="EMBL" id="MPNX01000010">
    <property type="protein sequence ID" value="OOY34816.1"/>
    <property type="molecule type" value="Genomic_DNA"/>
</dbReference>
<dbReference type="SUPFAM" id="SSF102588">
    <property type="entry name" value="LmbE-like"/>
    <property type="match status" value="1"/>
</dbReference>
<name>A0A1T2DC57_SOVGS</name>
<sequence>MNSSEHVICVVAHPDDEVLWFASILKEVDKVIFVFNDCADAPGIGNKRTHAIGQLPYDNVTLAIPEAGTYDPMHWRHPKLSEFGLYLDRDAASRETLRLYERNYHSIKTQLESLIPEKSIVYTHNPWGEYGHADHVQVYRALSDIRDSLQLTLRVSPYISEQAEPLAQLYTESSSLPPERKPVDSDFTNQVVDIYQRSGCWTWADDWKWDEEMYLLPEPQLAKETNSLTNMVNSTYIKKIPSSVTK</sequence>
<organism evidence="1 2">
    <name type="scientific">Solemya velum gill symbiont</name>
    <dbReference type="NCBI Taxonomy" id="2340"/>
    <lineage>
        <taxon>Bacteria</taxon>
        <taxon>Pseudomonadati</taxon>
        <taxon>Pseudomonadota</taxon>
        <taxon>Gammaproteobacteria</taxon>
        <taxon>sulfur-oxidizing symbionts</taxon>
    </lineage>
</organism>
<dbReference type="Proteomes" id="UP000190962">
    <property type="component" value="Unassembled WGS sequence"/>
</dbReference>
<comment type="caution">
    <text evidence="1">The sequence shown here is derived from an EMBL/GenBank/DDBJ whole genome shotgun (WGS) entry which is preliminary data.</text>
</comment>
<evidence type="ECO:0000313" key="2">
    <source>
        <dbReference type="Proteomes" id="UP000190962"/>
    </source>
</evidence>
<gene>
    <name evidence="1" type="ORF">BOV88_07740</name>
</gene>
<dbReference type="RefSeq" id="WP_078453081.1">
    <property type="nucleotide sequence ID" value="NZ_MPNX01000010.1"/>
</dbReference>
<dbReference type="InterPro" id="IPR024078">
    <property type="entry name" value="LmbE-like_dom_sf"/>
</dbReference>
<dbReference type="InterPro" id="IPR003737">
    <property type="entry name" value="GlcNAc_PI_deacetylase-related"/>
</dbReference>
<evidence type="ECO:0008006" key="3">
    <source>
        <dbReference type="Google" id="ProtNLM"/>
    </source>
</evidence>
<evidence type="ECO:0000313" key="1">
    <source>
        <dbReference type="EMBL" id="OOY34816.1"/>
    </source>
</evidence>
<accession>A0A1T2DC57</accession>
<protein>
    <recommendedName>
        <fullName evidence="3">GlcNAc-PI de-N-acetylase</fullName>
    </recommendedName>
</protein>